<dbReference type="Gene3D" id="3.40.50.300">
    <property type="entry name" value="P-loop containing nucleotide triphosphate hydrolases"/>
    <property type="match status" value="2"/>
</dbReference>
<name>A0A1E3XD06_9BACT</name>
<dbReference type="Proteomes" id="UP000094056">
    <property type="component" value="Unassembled WGS sequence"/>
</dbReference>
<dbReference type="SUPFAM" id="SSF52540">
    <property type="entry name" value="P-loop containing nucleoside triphosphate hydrolases"/>
    <property type="match status" value="1"/>
</dbReference>
<dbReference type="PATRIC" id="fig|1872076.5.peg.2357"/>
<dbReference type="PANTHER" id="PTHR32182:SF0">
    <property type="entry name" value="DNA REPLICATION AND REPAIR PROTEIN RECF"/>
    <property type="match status" value="1"/>
</dbReference>
<sequence length="817" mass="93876">MKILELLVTNIRGIKHININPNGKNVVVFGSNGTGKSAIVDAVDFLLTGKIARLTGEGTQCLGLKEHGCHVDSRDNLKNTVVTAKIEVNGNKCEIKRSINKPSDLKVTPEDHESLVKAYLEIAGLGQHILSRREILRYITAEPGKRATEIQSLLDLMDIENLRKMLVTIKKEAENDFKTKESNFEIAKSEVVKLLSLPTFSIESSLNKVNELRVVLKGDRITELSPEKVKERLKPHLAEAKRDVLTKEQIENTIKEMREFLNKKEEVITKESEIRTSLEEIQKEAKLKQYSLYKRLFETGLSLVDKTNVCPLCGREWIKGDFKAYLEEKKKETDVAKEKQEKIDELSLFVKNKVDLLMNDINNIEKAFEQFGLKSDDEIKKYLSLLNSWSDIMLNPLETFYEGKWSTSKINELFNSLFFECTFFEPLEAELKKAGDQLSIQQSAWDTLTKMEDKLRSYQSSLKGKELAELFKKRAEASLEYFEEARNSVLESIYDNVKSNFDKYYQTVHSDDEEKFVSKISHEGASLNFEVDFYGRGMFPPHALHSEGHQDSMGLCLFFSLNDYLTKDTIEVIILDDVVMSIDRNHRRSVCRLLKDFFPNKQFIITTHDTAWAKQLKTEGVVTQKNMVHFVNWNIDTGPIFELDKDLWDSINENMDKDDVPSAAHKLRREAECFFENVCDFLIAYVPYKGHHQWELGDFAPAAIGAYKSYLKKAKDNFSKMKQQDKVDKLNEIDEKAKEIIVKSQVEQWAINANVHYNKWVDFSKQDFKPVVDVFKELFALFTCPECGSLISVSQDRGSNGKTSVSCNCGKIFWNIQ</sequence>
<proteinExistence type="predicted"/>
<protein>
    <submittedName>
        <fullName evidence="2">DNA replication and repair protein RecF</fullName>
    </submittedName>
</protein>
<organism evidence="2 3">
    <name type="scientific">Candidatus Scalindua rubra</name>
    <dbReference type="NCBI Taxonomy" id="1872076"/>
    <lineage>
        <taxon>Bacteria</taxon>
        <taxon>Pseudomonadati</taxon>
        <taxon>Planctomycetota</taxon>
        <taxon>Candidatus Brocadiia</taxon>
        <taxon>Candidatus Brocadiales</taxon>
        <taxon>Candidatus Scalinduaceae</taxon>
        <taxon>Candidatus Scalindua</taxon>
    </lineage>
</organism>
<feature type="domain" description="RecF/RecN/SMC N-terminal" evidence="1">
    <location>
        <begin position="3"/>
        <end position="622"/>
    </location>
</feature>
<evidence type="ECO:0000259" key="1">
    <source>
        <dbReference type="Pfam" id="PF02463"/>
    </source>
</evidence>
<gene>
    <name evidence="2" type="primary">recF_1</name>
    <name evidence="2" type="ORF">SCARUB_02003</name>
</gene>
<accession>A0A1E3XD06</accession>
<dbReference type="GO" id="GO:0000731">
    <property type="term" value="P:DNA synthesis involved in DNA repair"/>
    <property type="evidence" value="ECO:0007669"/>
    <property type="project" value="TreeGrafter"/>
</dbReference>
<dbReference type="GO" id="GO:0006302">
    <property type="term" value="P:double-strand break repair"/>
    <property type="evidence" value="ECO:0007669"/>
    <property type="project" value="TreeGrafter"/>
</dbReference>
<dbReference type="InterPro" id="IPR003395">
    <property type="entry name" value="RecF/RecN/SMC_N"/>
</dbReference>
<dbReference type="Pfam" id="PF02463">
    <property type="entry name" value="SMC_N"/>
    <property type="match status" value="1"/>
</dbReference>
<dbReference type="EMBL" id="MAYW01000046">
    <property type="protein sequence ID" value="ODS32844.1"/>
    <property type="molecule type" value="Genomic_DNA"/>
</dbReference>
<reference evidence="2 3" key="1">
    <citation type="submission" date="2016-07" db="EMBL/GenBank/DDBJ databases">
        <title>Draft genome of Scalindua rubra, obtained from a brine-seawater interface in the Red Sea, sheds light on salt adaptation in anammox bacteria.</title>
        <authorList>
            <person name="Speth D.R."/>
            <person name="Lagkouvardos I."/>
            <person name="Wang Y."/>
            <person name="Qian P.-Y."/>
            <person name="Dutilh B.E."/>
            <person name="Jetten M.S."/>
        </authorList>
    </citation>
    <scope>NUCLEOTIDE SEQUENCE [LARGE SCALE GENOMIC DNA]</scope>
    <source>
        <strain evidence="2">BSI-1</strain>
    </source>
</reference>
<comment type="caution">
    <text evidence="2">The sequence shown here is derived from an EMBL/GenBank/DDBJ whole genome shotgun (WGS) entry which is preliminary data.</text>
</comment>
<dbReference type="InterPro" id="IPR027417">
    <property type="entry name" value="P-loop_NTPase"/>
</dbReference>
<dbReference type="AlphaFoldDB" id="A0A1E3XD06"/>
<evidence type="ECO:0000313" key="2">
    <source>
        <dbReference type="EMBL" id="ODS32844.1"/>
    </source>
</evidence>
<dbReference type="PANTHER" id="PTHR32182">
    <property type="entry name" value="DNA REPLICATION AND REPAIR PROTEIN RECF"/>
    <property type="match status" value="1"/>
</dbReference>
<evidence type="ECO:0000313" key="3">
    <source>
        <dbReference type="Proteomes" id="UP000094056"/>
    </source>
</evidence>